<reference evidence="3 4" key="1">
    <citation type="journal article" date="2024" name="Plant J.">
        <title>Genome sequences and population genomics reveal climatic adaptation and genomic divergence between two closely related sweetgum species.</title>
        <authorList>
            <person name="Xu W.Q."/>
            <person name="Ren C.Q."/>
            <person name="Zhang X.Y."/>
            <person name="Comes H.P."/>
            <person name="Liu X.H."/>
            <person name="Li Y.G."/>
            <person name="Kettle C.J."/>
            <person name="Jalonen R."/>
            <person name="Gaisberger H."/>
            <person name="Ma Y.Z."/>
            <person name="Qiu Y.X."/>
        </authorList>
    </citation>
    <scope>NUCLEOTIDE SEQUENCE [LARGE SCALE GENOMIC DNA]</scope>
    <source>
        <strain evidence="3">Hangzhou</strain>
    </source>
</reference>
<dbReference type="EMBL" id="JBBPBK010000011">
    <property type="protein sequence ID" value="KAK9274731.1"/>
    <property type="molecule type" value="Genomic_DNA"/>
</dbReference>
<dbReference type="PANTHER" id="PTHR20923:SF1">
    <property type="entry name" value="G PATCH DOMAIN AND ANKYRIN REPEAT-CONTAINING PROTEIN 1"/>
    <property type="match status" value="1"/>
</dbReference>
<dbReference type="InterPro" id="IPR000467">
    <property type="entry name" value="G_patch_dom"/>
</dbReference>
<name>A0AAP0RBQ0_LIQFO</name>
<sequence length="128" mass="14625">MGEELLGSSTSTAINSSNIGFQLLKKHGWREGTGLGVSEQGRLEPVQTYVKKNKRGLGADRVKKTTMQPLENPSSNGSNDKDQFPSKKAKKETKALSKKMRKMQEFEKRLQEKEFERAFFREFWPDNV</sequence>
<evidence type="ECO:0000313" key="3">
    <source>
        <dbReference type="EMBL" id="KAK9274731.1"/>
    </source>
</evidence>
<keyword evidence="4" id="KW-1185">Reference proteome</keyword>
<accession>A0AAP0RBQ0</accession>
<feature type="compositionally biased region" description="Polar residues" evidence="1">
    <location>
        <begin position="65"/>
        <end position="78"/>
    </location>
</feature>
<dbReference type="PANTHER" id="PTHR20923">
    <property type="entry name" value="BAT4 PROTEIN-RELATED"/>
    <property type="match status" value="1"/>
</dbReference>
<feature type="region of interest" description="Disordered" evidence="1">
    <location>
        <begin position="32"/>
        <end position="101"/>
    </location>
</feature>
<proteinExistence type="predicted"/>
<dbReference type="Proteomes" id="UP001415857">
    <property type="component" value="Unassembled WGS sequence"/>
</dbReference>
<dbReference type="SMART" id="SM00443">
    <property type="entry name" value="G_patch"/>
    <property type="match status" value="1"/>
</dbReference>
<dbReference type="PROSITE" id="PS50174">
    <property type="entry name" value="G_PATCH"/>
    <property type="match status" value="1"/>
</dbReference>
<organism evidence="3 4">
    <name type="scientific">Liquidambar formosana</name>
    <name type="common">Formosan gum</name>
    <dbReference type="NCBI Taxonomy" id="63359"/>
    <lineage>
        <taxon>Eukaryota</taxon>
        <taxon>Viridiplantae</taxon>
        <taxon>Streptophyta</taxon>
        <taxon>Embryophyta</taxon>
        <taxon>Tracheophyta</taxon>
        <taxon>Spermatophyta</taxon>
        <taxon>Magnoliopsida</taxon>
        <taxon>eudicotyledons</taxon>
        <taxon>Gunneridae</taxon>
        <taxon>Pentapetalae</taxon>
        <taxon>Saxifragales</taxon>
        <taxon>Altingiaceae</taxon>
        <taxon>Liquidambar</taxon>
    </lineage>
</organism>
<dbReference type="GO" id="GO:0003676">
    <property type="term" value="F:nucleic acid binding"/>
    <property type="evidence" value="ECO:0007669"/>
    <property type="project" value="InterPro"/>
</dbReference>
<dbReference type="Pfam" id="PF01585">
    <property type="entry name" value="G-patch"/>
    <property type="match status" value="1"/>
</dbReference>
<protein>
    <recommendedName>
        <fullName evidence="2">G-patch domain-containing protein</fullName>
    </recommendedName>
</protein>
<comment type="caution">
    <text evidence="3">The sequence shown here is derived from an EMBL/GenBank/DDBJ whole genome shotgun (WGS) entry which is preliminary data.</text>
</comment>
<evidence type="ECO:0000259" key="2">
    <source>
        <dbReference type="PROSITE" id="PS50174"/>
    </source>
</evidence>
<dbReference type="InterPro" id="IPR039146">
    <property type="entry name" value="GPANK1"/>
</dbReference>
<feature type="domain" description="G-patch" evidence="2">
    <location>
        <begin position="16"/>
        <end position="62"/>
    </location>
</feature>
<feature type="compositionally biased region" description="Basic residues" evidence="1">
    <location>
        <begin position="87"/>
        <end position="101"/>
    </location>
</feature>
<gene>
    <name evidence="3" type="ORF">L1049_021982</name>
</gene>
<evidence type="ECO:0000313" key="4">
    <source>
        <dbReference type="Proteomes" id="UP001415857"/>
    </source>
</evidence>
<evidence type="ECO:0000256" key="1">
    <source>
        <dbReference type="SAM" id="MobiDB-lite"/>
    </source>
</evidence>
<dbReference type="AlphaFoldDB" id="A0AAP0RBQ0"/>